<comment type="cofactor">
    <cofactor evidence="1">
        <name>[4Fe-4S] cluster</name>
        <dbReference type="ChEBI" id="CHEBI:49883"/>
    </cofactor>
</comment>
<dbReference type="PROSITE" id="PS51918">
    <property type="entry name" value="RADICAL_SAM"/>
    <property type="match status" value="1"/>
</dbReference>
<dbReference type="SFLD" id="SFLDS00029">
    <property type="entry name" value="Radical_SAM"/>
    <property type="match status" value="1"/>
</dbReference>
<keyword evidence="2" id="KW-0004">4Fe-4S</keyword>
<keyword evidence="5" id="KW-0408">Iron</keyword>
<keyword evidence="3" id="KW-0949">S-adenosyl-L-methionine</keyword>
<dbReference type="SUPFAM" id="SSF102114">
    <property type="entry name" value="Radical SAM enzymes"/>
    <property type="match status" value="1"/>
</dbReference>
<evidence type="ECO:0000313" key="9">
    <source>
        <dbReference type="Proteomes" id="UP000712007"/>
    </source>
</evidence>
<dbReference type="GO" id="GO:0046872">
    <property type="term" value="F:metal ion binding"/>
    <property type="evidence" value="ECO:0007669"/>
    <property type="project" value="UniProtKB-KW"/>
</dbReference>
<evidence type="ECO:0000256" key="5">
    <source>
        <dbReference type="ARBA" id="ARBA00023004"/>
    </source>
</evidence>
<keyword evidence="4" id="KW-0479">Metal-binding</keyword>
<keyword evidence="6" id="KW-0411">Iron-sulfur</keyword>
<evidence type="ECO:0000259" key="7">
    <source>
        <dbReference type="PROSITE" id="PS51918"/>
    </source>
</evidence>
<dbReference type="Gene3D" id="3.20.20.70">
    <property type="entry name" value="Aldolase class I"/>
    <property type="match status" value="1"/>
</dbReference>
<gene>
    <name evidence="8" type="ORF">IAC51_02815</name>
</gene>
<accession>A0A940IEM0</accession>
<dbReference type="AlphaFoldDB" id="A0A940IEM0"/>
<evidence type="ECO:0000256" key="3">
    <source>
        <dbReference type="ARBA" id="ARBA00022691"/>
    </source>
</evidence>
<reference evidence="8" key="2">
    <citation type="journal article" date="2021" name="PeerJ">
        <title>Extensive microbial diversity within the chicken gut microbiome revealed by metagenomics and culture.</title>
        <authorList>
            <person name="Gilroy R."/>
            <person name="Ravi A."/>
            <person name="Getino M."/>
            <person name="Pursley I."/>
            <person name="Horton D.L."/>
            <person name="Alikhan N.F."/>
            <person name="Baker D."/>
            <person name="Gharbi K."/>
            <person name="Hall N."/>
            <person name="Watson M."/>
            <person name="Adriaenssens E.M."/>
            <person name="Foster-Nyarko E."/>
            <person name="Jarju S."/>
            <person name="Secka A."/>
            <person name="Antonio M."/>
            <person name="Oren A."/>
            <person name="Chaudhuri R.R."/>
            <person name="La Ragione R."/>
            <person name="Hildebrand F."/>
            <person name="Pallen M.J."/>
        </authorList>
    </citation>
    <scope>NUCLEOTIDE SEQUENCE</scope>
    <source>
        <strain evidence="8">3924</strain>
    </source>
</reference>
<dbReference type="SFLD" id="SFLDG01083">
    <property type="entry name" value="Uncharacterised_Radical_SAM_Su"/>
    <property type="match status" value="1"/>
</dbReference>
<dbReference type="EMBL" id="JADIMV010000049">
    <property type="protein sequence ID" value="MBO8439561.1"/>
    <property type="molecule type" value="Genomic_DNA"/>
</dbReference>
<dbReference type="InterPro" id="IPR013785">
    <property type="entry name" value="Aldolase_TIM"/>
</dbReference>
<evidence type="ECO:0000256" key="6">
    <source>
        <dbReference type="ARBA" id="ARBA00023014"/>
    </source>
</evidence>
<evidence type="ECO:0000256" key="2">
    <source>
        <dbReference type="ARBA" id="ARBA00022485"/>
    </source>
</evidence>
<protein>
    <submittedName>
        <fullName evidence="8">Radical SAM protein</fullName>
    </submittedName>
</protein>
<evidence type="ECO:0000256" key="1">
    <source>
        <dbReference type="ARBA" id="ARBA00001966"/>
    </source>
</evidence>
<name>A0A940IEM0_9BACT</name>
<sequence length="254" mass="28666">MLFDTIIVGPIHSRRLGRSLGVNLLHEQAKICSFDCVYCECGFNFQNPDSYQPSRAEVYKALEAKLIELKERGEGIDVITFAGNGEPTTHREFPEIIGDTITLRDAHFPEAKISVLSNATMIWKPQVREALNRVDNNILKLDSALDSTVQAINRPTGRYSVEKVIEELAAFHGNVIIQTLFLRGEYDGKRFDNTTEEEVSAWLDALRRIMPKEVMLYSLDRPTPAKNLTKIEYGELDRIAARVRALGIATQVTK</sequence>
<proteinExistence type="predicted"/>
<dbReference type="GO" id="GO:0003824">
    <property type="term" value="F:catalytic activity"/>
    <property type="evidence" value="ECO:0007669"/>
    <property type="project" value="InterPro"/>
</dbReference>
<dbReference type="InterPro" id="IPR058240">
    <property type="entry name" value="rSAM_sf"/>
</dbReference>
<evidence type="ECO:0000256" key="4">
    <source>
        <dbReference type="ARBA" id="ARBA00022723"/>
    </source>
</evidence>
<dbReference type="InterPro" id="IPR007197">
    <property type="entry name" value="rSAM"/>
</dbReference>
<dbReference type="Proteomes" id="UP000712007">
    <property type="component" value="Unassembled WGS sequence"/>
</dbReference>
<dbReference type="PANTHER" id="PTHR43787:SF11">
    <property type="entry name" value="UPF0026 PROTEIN SLR1464"/>
    <property type="match status" value="1"/>
</dbReference>
<reference evidence="8" key="1">
    <citation type="submission" date="2020-10" db="EMBL/GenBank/DDBJ databases">
        <authorList>
            <person name="Gilroy R."/>
        </authorList>
    </citation>
    <scope>NUCLEOTIDE SEQUENCE</scope>
    <source>
        <strain evidence="8">3924</strain>
    </source>
</reference>
<dbReference type="Pfam" id="PF04055">
    <property type="entry name" value="Radical_SAM"/>
    <property type="match status" value="1"/>
</dbReference>
<dbReference type="CDD" id="cd01335">
    <property type="entry name" value="Radical_SAM"/>
    <property type="match status" value="1"/>
</dbReference>
<evidence type="ECO:0000313" key="8">
    <source>
        <dbReference type="EMBL" id="MBO8439561.1"/>
    </source>
</evidence>
<organism evidence="8 9">
    <name type="scientific">Candidatus Aphodosoma intestinipullorum</name>
    <dbReference type="NCBI Taxonomy" id="2840674"/>
    <lineage>
        <taxon>Bacteria</taxon>
        <taxon>Pseudomonadati</taxon>
        <taxon>Bacteroidota</taxon>
        <taxon>Bacteroidia</taxon>
        <taxon>Bacteroidales</taxon>
        <taxon>Candidatus Aphodosoma</taxon>
    </lineage>
</organism>
<comment type="caution">
    <text evidence="8">The sequence shown here is derived from an EMBL/GenBank/DDBJ whole genome shotgun (WGS) entry which is preliminary data.</text>
</comment>
<dbReference type="GO" id="GO:0051539">
    <property type="term" value="F:4 iron, 4 sulfur cluster binding"/>
    <property type="evidence" value="ECO:0007669"/>
    <property type="project" value="UniProtKB-KW"/>
</dbReference>
<feature type="domain" description="Radical SAM core" evidence="7">
    <location>
        <begin position="15"/>
        <end position="249"/>
    </location>
</feature>
<dbReference type="InterPro" id="IPR040084">
    <property type="entry name" value="GTPase_Obg"/>
</dbReference>
<dbReference type="PANTHER" id="PTHR43787">
    <property type="entry name" value="FEMO COFACTOR BIOSYNTHESIS PROTEIN NIFB-RELATED"/>
    <property type="match status" value="1"/>
</dbReference>